<dbReference type="EMBL" id="JANRMS010001090">
    <property type="protein sequence ID" value="KAJ3531163.1"/>
    <property type="molecule type" value="Genomic_DNA"/>
</dbReference>
<proteinExistence type="predicted"/>
<accession>A0ACC1S361</accession>
<gene>
    <name evidence="1" type="ORF">NM208_g8998</name>
</gene>
<evidence type="ECO:0000313" key="1">
    <source>
        <dbReference type="EMBL" id="KAJ3531163.1"/>
    </source>
</evidence>
<protein>
    <submittedName>
        <fullName evidence="1">Uncharacterized protein</fullName>
    </submittedName>
</protein>
<organism evidence="1 2">
    <name type="scientific">Fusarium decemcellulare</name>
    <dbReference type="NCBI Taxonomy" id="57161"/>
    <lineage>
        <taxon>Eukaryota</taxon>
        <taxon>Fungi</taxon>
        <taxon>Dikarya</taxon>
        <taxon>Ascomycota</taxon>
        <taxon>Pezizomycotina</taxon>
        <taxon>Sordariomycetes</taxon>
        <taxon>Hypocreomycetidae</taxon>
        <taxon>Hypocreales</taxon>
        <taxon>Nectriaceae</taxon>
        <taxon>Fusarium</taxon>
        <taxon>Fusarium decemcellulare species complex</taxon>
    </lineage>
</organism>
<evidence type="ECO:0000313" key="2">
    <source>
        <dbReference type="Proteomes" id="UP001148629"/>
    </source>
</evidence>
<comment type="caution">
    <text evidence="1">The sequence shown here is derived from an EMBL/GenBank/DDBJ whole genome shotgun (WGS) entry which is preliminary data.</text>
</comment>
<reference evidence="1" key="1">
    <citation type="submission" date="2022-08" db="EMBL/GenBank/DDBJ databases">
        <title>Genome Sequence of Fusarium decemcellulare.</title>
        <authorList>
            <person name="Buettner E."/>
        </authorList>
    </citation>
    <scope>NUCLEOTIDE SEQUENCE</scope>
    <source>
        <strain evidence="1">Babe19</strain>
    </source>
</reference>
<name>A0ACC1S361_9HYPO</name>
<dbReference type="Proteomes" id="UP001148629">
    <property type="component" value="Unassembled WGS sequence"/>
</dbReference>
<keyword evidence="2" id="KW-1185">Reference proteome</keyword>
<sequence length="287" mass="32822">MKNYATCSVVSARLSLSPEDQNSNMISAQRQRSWSTLARVFADRKTDMPLLRTWDHFSGSQPDEETGDMLARAYDLPLRTVEARKSSLATHLVHREWKPTPFISFTSSWQKLQNLANFREQRPHRGDQTITVIDPSVRLEAGWPILCVGDEMRYYGIPEPYGMHRSEHDSHHVCLWSVKKEEIVGHWDWNELSRNPRWYEEIIYPEFERFREQRQQQHASNLVEDISAGIEALGLGGRTSSPPPPGLSSGSAGQEDSHHLLRDEIDTDDDVDETHATDDTAKALESA</sequence>